<feature type="transmembrane region" description="Helical" evidence="1">
    <location>
        <begin position="33"/>
        <end position="53"/>
    </location>
</feature>
<dbReference type="EMBL" id="VUNS01000019">
    <property type="protein sequence ID" value="MST98438.1"/>
    <property type="molecule type" value="Genomic_DNA"/>
</dbReference>
<feature type="transmembrane region" description="Helical" evidence="1">
    <location>
        <begin position="271"/>
        <end position="291"/>
    </location>
</feature>
<evidence type="ECO:0000313" key="2">
    <source>
        <dbReference type="EMBL" id="MST98438.1"/>
    </source>
</evidence>
<keyword evidence="1" id="KW-1133">Transmembrane helix</keyword>
<proteinExistence type="predicted"/>
<keyword evidence="1" id="KW-0472">Membrane</keyword>
<evidence type="ECO:0000313" key="3">
    <source>
        <dbReference type="Proteomes" id="UP000435649"/>
    </source>
</evidence>
<gene>
    <name evidence="2" type="ORF">FYJ85_15460</name>
</gene>
<evidence type="ECO:0000256" key="1">
    <source>
        <dbReference type="SAM" id="Phobius"/>
    </source>
</evidence>
<protein>
    <recommendedName>
        <fullName evidence="4">DUF1189 domain-containing protein</fullName>
    </recommendedName>
</protein>
<dbReference type="AlphaFoldDB" id="A0A844G7M0"/>
<organism evidence="2 3">
    <name type="scientific">Victivallis lenta</name>
    <dbReference type="NCBI Taxonomy" id="2606640"/>
    <lineage>
        <taxon>Bacteria</taxon>
        <taxon>Pseudomonadati</taxon>
        <taxon>Lentisphaerota</taxon>
        <taxon>Lentisphaeria</taxon>
        <taxon>Victivallales</taxon>
        <taxon>Victivallaceae</taxon>
        <taxon>Victivallis</taxon>
    </lineage>
</organism>
<evidence type="ECO:0008006" key="4">
    <source>
        <dbReference type="Google" id="ProtNLM"/>
    </source>
</evidence>
<dbReference type="RefSeq" id="WP_106051389.1">
    <property type="nucleotide sequence ID" value="NZ_DBFCGB010000035.1"/>
</dbReference>
<sequence length="305" mass="34121">MKDQVGFFNALLGTCRGTEIFPRLCRNSWGRTVLHLFLLSVFCAFAVTLVQAVRTGPEINRFATGFFDAFGNLKFNAYGLKPEIQPDKARTYAISGGRWVSYFPSTPDGVVIPEKELLLTTVGVVWTPKQLIVLTPLGEDSWQCSVFPIGSLFPSGRNCSTAELKSFLAGLRDVPGKIPFMPETTAVWTKHYVMTNICAVMAVMLLLFHFLTAFILPFFYTGMFALVFRFTGGRQLRSMTLGTFWKIGIYAGFPVMLFASCFPAFDLPFLRYGTVYMIGLVIYWLVAAGRIERAGMESGGRRFDE</sequence>
<comment type="caution">
    <text evidence="2">The sequence shown here is derived from an EMBL/GenBank/DDBJ whole genome shotgun (WGS) entry which is preliminary data.</text>
</comment>
<feature type="transmembrane region" description="Helical" evidence="1">
    <location>
        <begin position="214"/>
        <end position="232"/>
    </location>
</feature>
<accession>A0A844G7M0</accession>
<reference evidence="2 3" key="1">
    <citation type="submission" date="2019-08" db="EMBL/GenBank/DDBJ databases">
        <title>In-depth cultivation of the pig gut microbiome towards novel bacterial diversity and tailored functional studies.</title>
        <authorList>
            <person name="Wylensek D."/>
            <person name="Hitch T.C.A."/>
            <person name="Clavel T."/>
        </authorList>
    </citation>
    <scope>NUCLEOTIDE SEQUENCE [LARGE SCALE GENOMIC DNA]</scope>
    <source>
        <strain evidence="2 3">BBE-744-WT-12</strain>
    </source>
</reference>
<keyword evidence="3" id="KW-1185">Reference proteome</keyword>
<dbReference type="Proteomes" id="UP000435649">
    <property type="component" value="Unassembled WGS sequence"/>
</dbReference>
<feature type="transmembrane region" description="Helical" evidence="1">
    <location>
        <begin position="244"/>
        <end position="265"/>
    </location>
</feature>
<name>A0A844G7M0_9BACT</name>
<keyword evidence="1" id="KW-0812">Transmembrane</keyword>